<dbReference type="Gene3D" id="6.10.250.660">
    <property type="match status" value="1"/>
</dbReference>
<dbReference type="GO" id="GO:0005737">
    <property type="term" value="C:cytoplasm"/>
    <property type="evidence" value="ECO:0007669"/>
    <property type="project" value="UniProtKB-SubCell"/>
</dbReference>
<evidence type="ECO:0000313" key="7">
    <source>
        <dbReference type="EMBL" id="KJY61777.1"/>
    </source>
</evidence>
<accession>A0A0F4LSJ0</accession>
<dbReference type="InterPro" id="IPR019933">
    <property type="entry name" value="DivIVA_domain"/>
</dbReference>
<comment type="subcellular location">
    <subcellularLocation>
        <location evidence="1">Cytoplasm</location>
    </subcellularLocation>
</comment>
<organism evidence="7 8">
    <name type="scientific">Bombilactobacillus mellifer</name>
    <dbReference type="NCBI Taxonomy" id="1218492"/>
    <lineage>
        <taxon>Bacteria</taxon>
        <taxon>Bacillati</taxon>
        <taxon>Bacillota</taxon>
        <taxon>Bacilli</taxon>
        <taxon>Lactobacillales</taxon>
        <taxon>Lactobacillaceae</taxon>
        <taxon>Bombilactobacillus</taxon>
    </lineage>
</organism>
<evidence type="ECO:0000313" key="8">
    <source>
        <dbReference type="Proteomes" id="UP000033558"/>
    </source>
</evidence>
<proteinExistence type="predicted"/>
<dbReference type="NCBIfam" id="TIGR03544">
    <property type="entry name" value="DivI1A_domain"/>
    <property type="match status" value="1"/>
</dbReference>
<dbReference type="PANTHER" id="PTHR35794:SF1">
    <property type="entry name" value="CELL CYCLE PROTEIN GPSB"/>
    <property type="match status" value="1"/>
</dbReference>
<evidence type="ECO:0000256" key="1">
    <source>
        <dbReference type="ARBA" id="ARBA00004496"/>
    </source>
</evidence>
<name>A0A0F4LSJ0_9LACO</name>
<sequence length="142" mass="16240">MDEIKLSPKKIVDKRFKVSMQGYNRKEVDAFLDQVIQDYENYEKKLAALQSENERLTKQNQQVAAATATPKNDFANANFGSDMPTPGTTNYDILKRLSNLERHVFGQTEGNAKESLNKYPQTNFLDINKQNPLDDTTETSKF</sequence>
<dbReference type="PATRIC" id="fig|1218492.5.peg.967"/>
<keyword evidence="5" id="KW-0131">Cell cycle</keyword>
<keyword evidence="8" id="KW-1185">Reference proteome</keyword>
<reference evidence="7 8" key="1">
    <citation type="submission" date="2015-01" db="EMBL/GenBank/DDBJ databases">
        <title>Comparative genomics of the lactic acid bacteria isolated from the honey bee gut.</title>
        <authorList>
            <person name="Ellegaard K.M."/>
            <person name="Tamarit D."/>
            <person name="Javelind E."/>
            <person name="Olofsson T."/>
            <person name="Andersson S.G."/>
            <person name="Vasquez A."/>
        </authorList>
    </citation>
    <scope>NUCLEOTIDE SEQUENCE [LARGE SCALE GENOMIC DNA]</scope>
    <source>
        <strain evidence="7 8">Bin4</strain>
    </source>
</reference>
<dbReference type="InterPro" id="IPR007793">
    <property type="entry name" value="DivIVA_fam"/>
</dbReference>
<evidence type="ECO:0000256" key="2">
    <source>
        <dbReference type="ARBA" id="ARBA00022490"/>
    </source>
</evidence>
<dbReference type="OrthoDB" id="389699at2"/>
<gene>
    <name evidence="7" type="primary">gpsB</name>
    <name evidence="7" type="ORF">JG30_08290</name>
</gene>
<feature type="region of interest" description="Disordered" evidence="6">
    <location>
        <begin position="68"/>
        <end position="88"/>
    </location>
</feature>
<keyword evidence="3" id="KW-0132">Cell division</keyword>
<comment type="caution">
    <text evidence="7">The sequence shown here is derived from an EMBL/GenBank/DDBJ whole genome shotgun (WGS) entry which is preliminary data.</text>
</comment>
<dbReference type="HOGENOM" id="CLU_140309_1_0_9"/>
<keyword evidence="4" id="KW-0175">Coiled coil</keyword>
<evidence type="ECO:0000256" key="6">
    <source>
        <dbReference type="SAM" id="MobiDB-lite"/>
    </source>
</evidence>
<evidence type="ECO:0000256" key="4">
    <source>
        <dbReference type="ARBA" id="ARBA00023054"/>
    </source>
</evidence>
<dbReference type="Pfam" id="PF05103">
    <property type="entry name" value="DivIVA"/>
    <property type="match status" value="1"/>
</dbReference>
<dbReference type="AlphaFoldDB" id="A0A0F4LSJ0"/>
<dbReference type="PANTHER" id="PTHR35794">
    <property type="entry name" value="CELL DIVISION PROTEIN DIVIVA"/>
    <property type="match status" value="1"/>
</dbReference>
<evidence type="ECO:0000256" key="5">
    <source>
        <dbReference type="ARBA" id="ARBA00023306"/>
    </source>
</evidence>
<dbReference type="GO" id="GO:0051301">
    <property type="term" value="P:cell division"/>
    <property type="evidence" value="ECO:0007669"/>
    <property type="project" value="UniProtKB-KW"/>
</dbReference>
<keyword evidence="2" id="KW-0963">Cytoplasm</keyword>
<dbReference type="EMBL" id="JXJQ01000008">
    <property type="protein sequence ID" value="KJY61777.1"/>
    <property type="molecule type" value="Genomic_DNA"/>
</dbReference>
<dbReference type="NCBIfam" id="NF010725">
    <property type="entry name" value="PRK14127.1"/>
    <property type="match status" value="1"/>
</dbReference>
<protein>
    <submittedName>
        <fullName evidence="7">Cell cycle protein GpsB</fullName>
    </submittedName>
</protein>
<dbReference type="STRING" id="1218492.JG30_08290"/>
<evidence type="ECO:0000256" key="3">
    <source>
        <dbReference type="ARBA" id="ARBA00022618"/>
    </source>
</evidence>
<dbReference type="Proteomes" id="UP000033558">
    <property type="component" value="Unassembled WGS sequence"/>
</dbReference>
<dbReference type="RefSeq" id="WP_071237000.1">
    <property type="nucleotide sequence ID" value="NZ_JAMBJK010000007.1"/>
</dbReference>